<dbReference type="Pfam" id="PF02771">
    <property type="entry name" value="Acyl-CoA_dh_N"/>
    <property type="match status" value="1"/>
</dbReference>
<dbReference type="SUPFAM" id="SSF56645">
    <property type="entry name" value="Acyl-CoA dehydrogenase NM domain-like"/>
    <property type="match status" value="1"/>
</dbReference>
<dbReference type="RefSeq" id="WP_086818126.1">
    <property type="nucleotide sequence ID" value="NZ_BJMM01000005.1"/>
</dbReference>
<keyword evidence="3" id="KW-1185">Reference proteome</keyword>
<dbReference type="InterPro" id="IPR037069">
    <property type="entry name" value="AcylCoA_DH/ox_N_sf"/>
</dbReference>
<comment type="caution">
    <text evidence="2">The sequence shown here is derived from an EMBL/GenBank/DDBJ whole genome shotgun (WGS) entry which is preliminary data.</text>
</comment>
<dbReference type="InterPro" id="IPR046373">
    <property type="entry name" value="Acyl-CoA_Oxase/DH_mid-dom_sf"/>
</dbReference>
<dbReference type="GO" id="GO:0050660">
    <property type="term" value="F:flavin adenine dinucleotide binding"/>
    <property type="evidence" value="ECO:0007669"/>
    <property type="project" value="InterPro"/>
</dbReference>
<proteinExistence type="predicted"/>
<accession>A0A4Y3QU83</accession>
<dbReference type="Gene3D" id="1.10.540.10">
    <property type="entry name" value="Acyl-CoA dehydrogenase/oxidase, N-terminal domain"/>
    <property type="match status" value="1"/>
</dbReference>
<protein>
    <submittedName>
        <fullName evidence="2">Acyl-CoA dehydrogenase</fullName>
    </submittedName>
</protein>
<evidence type="ECO:0000313" key="2">
    <source>
        <dbReference type="EMBL" id="GEB48976.1"/>
    </source>
</evidence>
<dbReference type="OrthoDB" id="3536625at2"/>
<dbReference type="EMBL" id="BJMM01000005">
    <property type="protein sequence ID" value="GEB48976.1"/>
    <property type="molecule type" value="Genomic_DNA"/>
</dbReference>
<dbReference type="Proteomes" id="UP000319210">
    <property type="component" value="Unassembled WGS sequence"/>
</dbReference>
<evidence type="ECO:0000259" key="1">
    <source>
        <dbReference type="Pfam" id="PF02771"/>
    </source>
</evidence>
<reference evidence="2 3" key="1">
    <citation type="submission" date="2019-06" db="EMBL/GenBank/DDBJ databases">
        <title>Whole genome shotgun sequence of Streptomyces cacaoi subsp. cacaoi NBRC 12748.</title>
        <authorList>
            <person name="Hosoyama A."/>
            <person name="Uohara A."/>
            <person name="Ohji S."/>
            <person name="Ichikawa N."/>
        </authorList>
    </citation>
    <scope>NUCLEOTIDE SEQUENCE [LARGE SCALE GENOMIC DNA]</scope>
    <source>
        <strain evidence="2 3">NBRC 12748</strain>
    </source>
</reference>
<dbReference type="PIRSF" id="PIRSF016578">
    <property type="entry name" value="HsaA"/>
    <property type="match status" value="1"/>
</dbReference>
<dbReference type="PANTHER" id="PTHR43884">
    <property type="entry name" value="ACYL-COA DEHYDROGENASE"/>
    <property type="match status" value="1"/>
</dbReference>
<dbReference type="AlphaFoldDB" id="A0A4Y3QU83"/>
<dbReference type="GO" id="GO:0003995">
    <property type="term" value="F:acyl-CoA dehydrogenase activity"/>
    <property type="evidence" value="ECO:0007669"/>
    <property type="project" value="TreeGrafter"/>
</dbReference>
<dbReference type="InterPro" id="IPR009100">
    <property type="entry name" value="AcylCoA_DH/oxidase_NM_dom_sf"/>
</dbReference>
<evidence type="ECO:0000313" key="3">
    <source>
        <dbReference type="Proteomes" id="UP000319210"/>
    </source>
</evidence>
<name>A0A4Y3QU83_STRCI</name>
<sequence>MTTALDHPLVEAAHRLADDVLAPAAEEHDREGVTPEAVAAVKASGVLGVNAPAEYGGWAAPAVVGREIAEILAGACCSTFFVQAQHHTPVRLLATGGEEAEAARARLLRPLSEGTQLAGIAFSHLRAYPRLPVRATRVAGGWRFDGRVPWYTGWGLNDVLLLGGATEDGEVVFAFAEAREQPGLSPTEPLRLAALTGSRTVGLVLDGLVLPDDAVAVRTPHERWATDDRPKNTNTNPAVFGVARAALALLDAGGDDEARETAASLRTRLDAARRDAYALVDEVPPAERLDDRLAVKMRAYALLRAATTAALSAGGGRAFGLSSPAQRLAREGLFLVVQGQTDEVRTAHLRALRSRECGT</sequence>
<gene>
    <name evidence="2" type="ORF">SCA03_15270</name>
</gene>
<dbReference type="PANTHER" id="PTHR43884:SF12">
    <property type="entry name" value="ISOVALERYL-COA DEHYDROGENASE, MITOCHONDRIAL-RELATED"/>
    <property type="match status" value="1"/>
</dbReference>
<dbReference type="InterPro" id="IPR013786">
    <property type="entry name" value="AcylCoA_DH/ox_N"/>
</dbReference>
<organism evidence="2 3">
    <name type="scientific">Streptomyces cacaoi</name>
    <dbReference type="NCBI Taxonomy" id="1898"/>
    <lineage>
        <taxon>Bacteria</taxon>
        <taxon>Bacillati</taxon>
        <taxon>Actinomycetota</taxon>
        <taxon>Actinomycetes</taxon>
        <taxon>Kitasatosporales</taxon>
        <taxon>Streptomycetaceae</taxon>
        <taxon>Streptomyces</taxon>
    </lineage>
</organism>
<feature type="domain" description="Acyl-CoA dehydrogenase/oxidase N-terminal" evidence="1">
    <location>
        <begin position="9"/>
        <end position="114"/>
    </location>
</feature>
<dbReference type="Gene3D" id="2.40.110.10">
    <property type="entry name" value="Butyryl-CoA Dehydrogenase, subunit A, domain 2"/>
    <property type="match status" value="1"/>
</dbReference>